<feature type="transmembrane region" description="Helical" evidence="11">
    <location>
        <begin position="435"/>
        <end position="461"/>
    </location>
</feature>
<dbReference type="AlphaFoldDB" id="A0A1I2U9C7"/>
<evidence type="ECO:0000256" key="7">
    <source>
        <dbReference type="ARBA" id="ARBA00023065"/>
    </source>
</evidence>
<dbReference type="PANTHER" id="PTHR43269:SF2">
    <property type="entry name" value="SODIUM_PROTON ANTIPORTER 1-RELATED"/>
    <property type="match status" value="1"/>
</dbReference>
<evidence type="ECO:0000256" key="8">
    <source>
        <dbReference type="ARBA" id="ARBA00023136"/>
    </source>
</evidence>
<keyword evidence="9" id="KW-0739">Sodium transport</keyword>
<evidence type="ECO:0000256" key="4">
    <source>
        <dbReference type="ARBA" id="ARBA00022692"/>
    </source>
</evidence>
<keyword evidence="7" id="KW-0406">Ion transport</keyword>
<dbReference type="GO" id="GO:0016020">
    <property type="term" value="C:membrane"/>
    <property type="evidence" value="ECO:0007669"/>
    <property type="project" value="UniProtKB-SubCell"/>
</dbReference>
<keyword evidence="5 11" id="KW-1133">Transmembrane helix</keyword>
<feature type="transmembrane region" description="Helical" evidence="11">
    <location>
        <begin position="197"/>
        <end position="223"/>
    </location>
</feature>
<dbReference type="InterPro" id="IPR045016">
    <property type="entry name" value="NhaD-like"/>
</dbReference>
<feature type="transmembrane region" description="Helical" evidence="11">
    <location>
        <begin position="402"/>
        <end position="423"/>
    </location>
</feature>
<keyword evidence="14" id="KW-1185">Reference proteome</keyword>
<evidence type="ECO:0000313" key="13">
    <source>
        <dbReference type="EMBL" id="SFG73785.1"/>
    </source>
</evidence>
<dbReference type="Proteomes" id="UP000198623">
    <property type="component" value="Unassembled WGS sequence"/>
</dbReference>
<evidence type="ECO:0000256" key="6">
    <source>
        <dbReference type="ARBA" id="ARBA00023053"/>
    </source>
</evidence>
<dbReference type="PANTHER" id="PTHR43269">
    <property type="entry name" value="SODIUM/PROTON ANTIPORTER 1-RELATED"/>
    <property type="match status" value="1"/>
</dbReference>
<feature type="transmembrane region" description="Helical" evidence="11">
    <location>
        <begin position="473"/>
        <end position="493"/>
    </location>
</feature>
<dbReference type="Pfam" id="PF03600">
    <property type="entry name" value="CitMHS"/>
    <property type="match status" value="1"/>
</dbReference>
<evidence type="ECO:0000259" key="12">
    <source>
        <dbReference type="Pfam" id="PF03600"/>
    </source>
</evidence>
<feature type="transmembrane region" description="Helical" evidence="11">
    <location>
        <begin position="172"/>
        <end position="190"/>
    </location>
</feature>
<gene>
    <name evidence="13" type="ORF">SAMN05216175_11279</name>
</gene>
<proteinExistence type="inferred from homology"/>
<dbReference type="OrthoDB" id="9772058at2"/>
<evidence type="ECO:0000256" key="2">
    <source>
        <dbReference type="ARBA" id="ARBA00022448"/>
    </source>
</evidence>
<protein>
    <submittedName>
        <fullName evidence="13">Na+/H+ antiporter NhaD</fullName>
    </submittedName>
</protein>
<feature type="transmembrane region" description="Helical" evidence="11">
    <location>
        <begin position="111"/>
        <end position="131"/>
    </location>
</feature>
<dbReference type="NCBIfam" id="NF038006">
    <property type="entry name" value="NhaD_1"/>
    <property type="match status" value="1"/>
</dbReference>
<evidence type="ECO:0000313" key="14">
    <source>
        <dbReference type="Proteomes" id="UP000198623"/>
    </source>
</evidence>
<keyword evidence="8 11" id="KW-0472">Membrane</keyword>
<feature type="transmembrane region" description="Helical" evidence="11">
    <location>
        <begin position="49"/>
        <end position="67"/>
    </location>
</feature>
<dbReference type="GO" id="GO:0006814">
    <property type="term" value="P:sodium ion transport"/>
    <property type="evidence" value="ECO:0007669"/>
    <property type="project" value="UniProtKB-KW"/>
</dbReference>
<comment type="similarity">
    <text evidence="10">Belongs to the NhaD Na(+)/H(+) (TC 2.A.62) antiporter family.</text>
</comment>
<feature type="transmembrane region" description="Helical" evidence="11">
    <location>
        <begin position="235"/>
        <end position="254"/>
    </location>
</feature>
<keyword evidence="2" id="KW-0813">Transport</keyword>
<evidence type="ECO:0000256" key="9">
    <source>
        <dbReference type="ARBA" id="ARBA00023201"/>
    </source>
</evidence>
<organism evidence="13 14">
    <name type="scientific">Neptunomonas qingdaonensis</name>
    <dbReference type="NCBI Taxonomy" id="1045558"/>
    <lineage>
        <taxon>Bacteria</taxon>
        <taxon>Pseudomonadati</taxon>
        <taxon>Pseudomonadota</taxon>
        <taxon>Gammaproteobacteria</taxon>
        <taxon>Oceanospirillales</taxon>
        <taxon>Oceanospirillaceae</taxon>
        <taxon>Neptunomonas</taxon>
    </lineage>
</organism>
<evidence type="ECO:0000256" key="3">
    <source>
        <dbReference type="ARBA" id="ARBA00022449"/>
    </source>
</evidence>
<feature type="transmembrane region" description="Helical" evidence="11">
    <location>
        <begin position="274"/>
        <end position="294"/>
    </location>
</feature>
<evidence type="ECO:0000256" key="10">
    <source>
        <dbReference type="ARBA" id="ARBA00025753"/>
    </source>
</evidence>
<accession>A0A1I2U9C7</accession>
<sequence length="496" mass="54747">MKRILSQHTTISILVLLLMLTLFVLVVSTPAWAFTIDKAPQDIDLTNTVFGYLSLLIFVIGYLFVLTEEFTRLRKSKPIIVAAGLIWLVVGIGYAVHGDTETAGIAVRHNILEYAELFLFLLAAMTFINMMEERNVFAALRSWLVLKDFSILQIYWITGTLAFFISPLADNLSTALLMGAVVLAVGNNYLKFVTVGCINIVVAANAGGAFSPFGDITTLMVWQKGMVQFEEFFRLFLPALVNWLVPALIMSCVVEKAPPAQHKEHQKQMKRGGITIILLFLVTIATSVMAHSILNMPPVLGMMTGLGVLKLYGYYLSQHEAVITDHGHIHHHHKDNIQDMRDIRGDHTDVVRRFDIFKVVERASWDTLMFFYGVVLCVGGLSTLGYLALLSDTLYGSLGTTWTNSLIGVISAVIDNIPVMFAVLTMNPVMNTNEWLLVTLTAGVGGSLLSIGSAAGIALMGQAQGTYTFMSHLKWSWAIALGYVLSILTHLWINGI</sequence>
<dbReference type="EMBL" id="FOOU01000012">
    <property type="protein sequence ID" value="SFG73785.1"/>
    <property type="molecule type" value="Genomic_DNA"/>
</dbReference>
<keyword evidence="6" id="KW-0915">Sodium</keyword>
<evidence type="ECO:0000256" key="1">
    <source>
        <dbReference type="ARBA" id="ARBA00004141"/>
    </source>
</evidence>
<keyword evidence="3" id="KW-0050">Antiport</keyword>
<comment type="subcellular location">
    <subcellularLocation>
        <location evidence="1">Membrane</location>
        <topology evidence="1">Multi-pass membrane protein</topology>
    </subcellularLocation>
</comment>
<feature type="transmembrane region" description="Helical" evidence="11">
    <location>
        <begin position="143"/>
        <end position="166"/>
    </location>
</feature>
<feature type="transmembrane region" description="Helical" evidence="11">
    <location>
        <begin position="79"/>
        <end position="96"/>
    </location>
</feature>
<feature type="domain" description="Citrate transporter-like" evidence="12">
    <location>
        <begin position="63"/>
        <end position="443"/>
    </location>
</feature>
<evidence type="ECO:0000256" key="5">
    <source>
        <dbReference type="ARBA" id="ARBA00022989"/>
    </source>
</evidence>
<reference evidence="14" key="1">
    <citation type="submission" date="2016-10" db="EMBL/GenBank/DDBJ databases">
        <authorList>
            <person name="Varghese N."/>
            <person name="Submissions S."/>
        </authorList>
    </citation>
    <scope>NUCLEOTIDE SEQUENCE [LARGE SCALE GENOMIC DNA]</scope>
    <source>
        <strain evidence="14">CGMCC 1.10971</strain>
    </source>
</reference>
<dbReference type="GO" id="GO:0015297">
    <property type="term" value="F:antiporter activity"/>
    <property type="evidence" value="ECO:0007669"/>
    <property type="project" value="UniProtKB-KW"/>
</dbReference>
<keyword evidence="4 11" id="KW-0812">Transmembrane</keyword>
<feature type="transmembrane region" description="Helical" evidence="11">
    <location>
        <begin position="369"/>
        <end position="390"/>
    </location>
</feature>
<dbReference type="STRING" id="1045558.SAMN05216175_11279"/>
<name>A0A1I2U9C7_9GAMM</name>
<evidence type="ECO:0000256" key="11">
    <source>
        <dbReference type="SAM" id="Phobius"/>
    </source>
</evidence>
<dbReference type="InterPro" id="IPR004680">
    <property type="entry name" value="Cit_transptr-like_dom"/>
</dbReference>